<protein>
    <recommendedName>
        <fullName evidence="6">Histidine kinase domain-containing protein</fullName>
    </recommendedName>
</protein>
<dbReference type="RefSeq" id="WP_345253830.1">
    <property type="nucleotide sequence ID" value="NZ_BAABGY010000004.1"/>
</dbReference>
<dbReference type="Gene3D" id="1.20.5.1930">
    <property type="match status" value="1"/>
</dbReference>
<evidence type="ECO:0000256" key="2">
    <source>
        <dbReference type="ARBA" id="ARBA00022777"/>
    </source>
</evidence>
<sequence>MPQPAYRFLLLSSLLWVGCAAPKADAGAGNAFLGRLDSISRLDGDSVISAALGALYHSSSPAVRNEHYRAFDHKAARLLVYNPDGAPGIVSLFHHLCADPSLEAVHRATAALELGTHFAYTRGNPDSADHYLALATRAQGALTDSLNARRHGIEAQAQLLRGARNEAIGSLYHAIRMSERLRDTAGLFGTHINLADVYRGMGNPQKAIDVLQRGSAYITDRTNPIHKAFFYGSLGSDFLTLKRYDSAYRLFKITEALLARGPAFPNASFQLYCGQGKLFTALNRHDSALYYFERAAGIQAQTGDPEGAKILALYSAPAYARLRDVGAEAALIRELITEYSQKGDLQKTALAFQSLLEVARVRGNFREALSWHQGLDSVQGLIADKEGREFTVLAEKQFEAGKKDQQINIQQGELERRRSTIWVLALAALAALLAGGVFVSRIQLRHSRRTAHLQHQFAGQLLTATEEERGRIAAELHDGVNHELLTLKNSLETPSPATEGRIDAIINSIRFISRNLHPVMLREIGLARSIEHLCEQTMNREPLFVSAEMDYAGELAPSAELQVYRIVQEALTNTIKYAGAHAAKVQMGRSPEGLVLTIRDNGKGFNVEETLHGGSAFGLFSILERAHALGGKATITSSPEGTLIHLDIPLRHGHRTYSR</sequence>
<dbReference type="Pfam" id="PF02518">
    <property type="entry name" value="HATPase_c"/>
    <property type="match status" value="1"/>
</dbReference>
<keyword evidence="4" id="KW-1133">Transmembrane helix</keyword>
<dbReference type="Proteomes" id="UP001501725">
    <property type="component" value="Unassembled WGS sequence"/>
</dbReference>
<dbReference type="PANTHER" id="PTHR24421">
    <property type="entry name" value="NITRATE/NITRITE SENSOR PROTEIN NARX-RELATED"/>
    <property type="match status" value="1"/>
</dbReference>
<dbReference type="InterPro" id="IPR005467">
    <property type="entry name" value="His_kinase_dom"/>
</dbReference>
<dbReference type="InterPro" id="IPR011990">
    <property type="entry name" value="TPR-like_helical_dom_sf"/>
</dbReference>
<keyword evidence="2" id="KW-0418">Kinase</keyword>
<reference evidence="8" key="1">
    <citation type="journal article" date="2019" name="Int. J. Syst. Evol. Microbiol.">
        <title>The Global Catalogue of Microorganisms (GCM) 10K type strain sequencing project: providing services to taxonomists for standard genome sequencing and annotation.</title>
        <authorList>
            <consortium name="The Broad Institute Genomics Platform"/>
            <consortium name="The Broad Institute Genome Sequencing Center for Infectious Disease"/>
            <person name="Wu L."/>
            <person name="Ma J."/>
        </authorList>
    </citation>
    <scope>NUCLEOTIDE SEQUENCE [LARGE SCALE GENOMIC DNA]</scope>
    <source>
        <strain evidence="8">JCM 17919</strain>
    </source>
</reference>
<evidence type="ECO:0000313" key="7">
    <source>
        <dbReference type="EMBL" id="GAA4323072.1"/>
    </source>
</evidence>
<dbReference type="Gene3D" id="3.30.565.10">
    <property type="entry name" value="Histidine kinase-like ATPase, C-terminal domain"/>
    <property type="match status" value="1"/>
</dbReference>
<evidence type="ECO:0000313" key="8">
    <source>
        <dbReference type="Proteomes" id="UP001501725"/>
    </source>
</evidence>
<dbReference type="SMART" id="SM00387">
    <property type="entry name" value="HATPase_c"/>
    <property type="match status" value="1"/>
</dbReference>
<dbReference type="SMART" id="SM00028">
    <property type="entry name" value="TPR"/>
    <property type="match status" value="3"/>
</dbReference>
<keyword evidence="4" id="KW-0472">Membrane</keyword>
<evidence type="ECO:0000256" key="4">
    <source>
        <dbReference type="SAM" id="Phobius"/>
    </source>
</evidence>
<keyword evidence="3" id="KW-0902">Two-component regulatory system</keyword>
<evidence type="ECO:0000256" key="5">
    <source>
        <dbReference type="SAM" id="SignalP"/>
    </source>
</evidence>
<keyword evidence="5" id="KW-0732">Signal</keyword>
<dbReference type="InterPro" id="IPR019734">
    <property type="entry name" value="TPR_rpt"/>
</dbReference>
<feature type="transmembrane region" description="Helical" evidence="4">
    <location>
        <begin position="421"/>
        <end position="439"/>
    </location>
</feature>
<dbReference type="InterPro" id="IPR036890">
    <property type="entry name" value="HATPase_C_sf"/>
</dbReference>
<gene>
    <name evidence="7" type="ORF">GCM10023184_09690</name>
</gene>
<dbReference type="PROSITE" id="PS50109">
    <property type="entry name" value="HIS_KIN"/>
    <property type="match status" value="1"/>
</dbReference>
<evidence type="ECO:0000259" key="6">
    <source>
        <dbReference type="PROSITE" id="PS50109"/>
    </source>
</evidence>
<dbReference type="SUPFAM" id="SSF48452">
    <property type="entry name" value="TPR-like"/>
    <property type="match status" value="1"/>
</dbReference>
<dbReference type="EMBL" id="BAABGY010000004">
    <property type="protein sequence ID" value="GAA4323072.1"/>
    <property type="molecule type" value="Genomic_DNA"/>
</dbReference>
<feature type="chain" id="PRO_5045511338" description="Histidine kinase domain-containing protein" evidence="5">
    <location>
        <begin position="27"/>
        <end position="659"/>
    </location>
</feature>
<dbReference type="InterPro" id="IPR050482">
    <property type="entry name" value="Sensor_HK_TwoCompSys"/>
</dbReference>
<dbReference type="CDD" id="cd16917">
    <property type="entry name" value="HATPase_UhpB-NarQ-NarX-like"/>
    <property type="match status" value="1"/>
</dbReference>
<keyword evidence="4" id="KW-0812">Transmembrane</keyword>
<dbReference type="InterPro" id="IPR003594">
    <property type="entry name" value="HATPase_dom"/>
</dbReference>
<feature type="signal peptide" evidence="5">
    <location>
        <begin position="1"/>
        <end position="26"/>
    </location>
</feature>
<keyword evidence="8" id="KW-1185">Reference proteome</keyword>
<accession>A0ABP8GET7</accession>
<dbReference type="PROSITE" id="PS51257">
    <property type="entry name" value="PROKAR_LIPOPROTEIN"/>
    <property type="match status" value="1"/>
</dbReference>
<comment type="caution">
    <text evidence="7">The sequence shown here is derived from an EMBL/GenBank/DDBJ whole genome shotgun (WGS) entry which is preliminary data.</text>
</comment>
<dbReference type="SUPFAM" id="SSF55874">
    <property type="entry name" value="ATPase domain of HSP90 chaperone/DNA topoisomerase II/histidine kinase"/>
    <property type="match status" value="1"/>
</dbReference>
<dbReference type="Gene3D" id="1.25.40.10">
    <property type="entry name" value="Tetratricopeptide repeat domain"/>
    <property type="match status" value="1"/>
</dbReference>
<proteinExistence type="predicted"/>
<feature type="domain" description="Histidine kinase" evidence="6">
    <location>
        <begin position="562"/>
        <end position="652"/>
    </location>
</feature>
<evidence type="ECO:0000256" key="1">
    <source>
        <dbReference type="ARBA" id="ARBA00022679"/>
    </source>
</evidence>
<evidence type="ECO:0000256" key="3">
    <source>
        <dbReference type="ARBA" id="ARBA00023012"/>
    </source>
</evidence>
<name>A0ABP8GET7_9BACT</name>
<keyword evidence="1" id="KW-0808">Transferase</keyword>
<organism evidence="7 8">
    <name type="scientific">Flaviaesturariibacter amylovorans</name>
    <dbReference type="NCBI Taxonomy" id="1084520"/>
    <lineage>
        <taxon>Bacteria</taxon>
        <taxon>Pseudomonadati</taxon>
        <taxon>Bacteroidota</taxon>
        <taxon>Chitinophagia</taxon>
        <taxon>Chitinophagales</taxon>
        <taxon>Chitinophagaceae</taxon>
        <taxon>Flaviaestuariibacter</taxon>
    </lineage>
</organism>